<evidence type="ECO:0000259" key="14">
    <source>
        <dbReference type="PROSITE" id="PS51722"/>
    </source>
</evidence>
<dbReference type="SUPFAM" id="SSF52540">
    <property type="entry name" value="P-loop containing nucleoside triphosphate hydrolases"/>
    <property type="match status" value="1"/>
</dbReference>
<evidence type="ECO:0000256" key="12">
    <source>
        <dbReference type="ARBA" id="ARBA00032478"/>
    </source>
</evidence>
<dbReference type="Gene3D" id="2.40.30.10">
    <property type="entry name" value="Translation factors"/>
    <property type="match status" value="2"/>
</dbReference>
<keyword evidence="6" id="KW-0396">Initiation factor</keyword>
<dbReference type="InterPro" id="IPR009000">
    <property type="entry name" value="Transl_B-barrel_sf"/>
</dbReference>
<evidence type="ECO:0000256" key="9">
    <source>
        <dbReference type="ARBA" id="ARBA00022801"/>
    </source>
</evidence>
<name>A0AAN6PBJ2_9PEZI</name>
<feature type="region of interest" description="Disordered" evidence="13">
    <location>
        <begin position="1358"/>
        <end position="1392"/>
    </location>
</feature>
<dbReference type="Pfam" id="PF11987">
    <property type="entry name" value="IF-2"/>
    <property type="match status" value="1"/>
</dbReference>
<keyword evidence="8" id="KW-0547">Nucleotide-binding</keyword>
<evidence type="ECO:0000256" key="2">
    <source>
        <dbReference type="ARBA" id="ARBA00007733"/>
    </source>
</evidence>
<dbReference type="Pfam" id="PF00009">
    <property type="entry name" value="GTP_EFTU"/>
    <property type="match status" value="1"/>
</dbReference>
<evidence type="ECO:0000256" key="13">
    <source>
        <dbReference type="SAM" id="MobiDB-lite"/>
    </source>
</evidence>
<dbReference type="InterPro" id="IPR036925">
    <property type="entry name" value="TIF_IF2_dom3_sf"/>
</dbReference>
<protein>
    <recommendedName>
        <fullName evidence="4">Eukaryotic translation initiation factor 5B</fullName>
        <ecNumber evidence="3">3.6.5.3</ecNumber>
    </recommendedName>
    <alternativeName>
        <fullName evidence="12">Translation initiation factor IF-2</fullName>
    </alternativeName>
</protein>
<evidence type="ECO:0000256" key="4">
    <source>
        <dbReference type="ARBA" id="ARBA00013824"/>
    </source>
</evidence>
<feature type="compositionally biased region" description="Low complexity" evidence="13">
    <location>
        <begin position="1561"/>
        <end position="1572"/>
    </location>
</feature>
<dbReference type="CDD" id="cd01887">
    <property type="entry name" value="IF2_eIF5B"/>
    <property type="match status" value="1"/>
</dbReference>
<dbReference type="InterPro" id="IPR027417">
    <property type="entry name" value="P-loop_NTPase"/>
</dbReference>
<feature type="compositionally biased region" description="Basic and acidic residues" evidence="13">
    <location>
        <begin position="1712"/>
        <end position="1744"/>
    </location>
</feature>
<dbReference type="EMBL" id="MU854446">
    <property type="protein sequence ID" value="KAK4035371.1"/>
    <property type="molecule type" value="Genomic_DNA"/>
</dbReference>
<dbReference type="PANTHER" id="PTHR43381:SF4">
    <property type="entry name" value="EUKARYOTIC TRANSLATION INITIATION FACTOR 5B"/>
    <property type="match status" value="1"/>
</dbReference>
<dbReference type="SUPFAM" id="SSF52156">
    <property type="entry name" value="Initiation factor IF2/eIF5b, domain 3"/>
    <property type="match status" value="1"/>
</dbReference>
<dbReference type="InterPro" id="IPR015943">
    <property type="entry name" value="WD40/YVTN_repeat-like_dom_sf"/>
</dbReference>
<dbReference type="InterPro" id="IPR029459">
    <property type="entry name" value="EFTU-type"/>
</dbReference>
<feature type="region of interest" description="Disordered" evidence="13">
    <location>
        <begin position="1404"/>
        <end position="1845"/>
    </location>
</feature>
<feature type="compositionally biased region" description="Low complexity" evidence="13">
    <location>
        <begin position="1404"/>
        <end position="1416"/>
    </location>
</feature>
<keyword evidence="11" id="KW-0342">GTP-binding</keyword>
<feature type="compositionally biased region" description="Basic residues" evidence="13">
    <location>
        <begin position="1433"/>
        <end position="1442"/>
    </location>
</feature>
<dbReference type="PANTHER" id="PTHR43381">
    <property type="entry name" value="TRANSLATION INITIATION FACTOR IF-2-RELATED"/>
    <property type="match status" value="1"/>
</dbReference>
<comment type="similarity">
    <text evidence="2">Belongs to the TRAFAC class translation factor GTPase superfamily. Classic translation factor GTPase family. IF-2 subfamily.</text>
</comment>
<feature type="compositionally biased region" description="Basic and acidic residues" evidence="13">
    <location>
        <begin position="1589"/>
        <end position="1665"/>
    </location>
</feature>
<dbReference type="InterPro" id="IPR023115">
    <property type="entry name" value="TIF_IF2_dom3"/>
</dbReference>
<reference evidence="16" key="1">
    <citation type="journal article" date="2023" name="Mol. Phylogenet. Evol.">
        <title>Genome-scale phylogeny and comparative genomics of the fungal order Sordariales.</title>
        <authorList>
            <person name="Hensen N."/>
            <person name="Bonometti L."/>
            <person name="Westerberg I."/>
            <person name="Brannstrom I.O."/>
            <person name="Guillou S."/>
            <person name="Cros-Aarteil S."/>
            <person name="Calhoun S."/>
            <person name="Haridas S."/>
            <person name="Kuo A."/>
            <person name="Mondo S."/>
            <person name="Pangilinan J."/>
            <person name="Riley R."/>
            <person name="LaButti K."/>
            <person name="Andreopoulos B."/>
            <person name="Lipzen A."/>
            <person name="Chen C."/>
            <person name="Yan M."/>
            <person name="Daum C."/>
            <person name="Ng V."/>
            <person name="Clum A."/>
            <person name="Steindorff A."/>
            <person name="Ohm R.A."/>
            <person name="Martin F."/>
            <person name="Silar P."/>
            <person name="Natvig D.O."/>
            <person name="Lalanne C."/>
            <person name="Gautier V."/>
            <person name="Ament-Velasquez S.L."/>
            <person name="Kruys A."/>
            <person name="Hutchinson M.I."/>
            <person name="Powell A.J."/>
            <person name="Barry K."/>
            <person name="Miller A.N."/>
            <person name="Grigoriev I.V."/>
            <person name="Debuchy R."/>
            <person name="Gladieux P."/>
            <person name="Hiltunen Thoren M."/>
            <person name="Johannesson H."/>
        </authorList>
    </citation>
    <scope>NUCLEOTIDE SEQUENCE [LARGE SCALE GENOMIC DNA]</scope>
    <source>
        <strain evidence="16">CBS 284.82</strain>
    </source>
</reference>
<feature type="compositionally biased region" description="Acidic residues" evidence="13">
    <location>
        <begin position="1749"/>
        <end position="1762"/>
    </location>
</feature>
<keyword evidence="9" id="KW-0378">Hydrolase</keyword>
<keyword evidence="5" id="KW-0963">Cytoplasm</keyword>
<dbReference type="Gene3D" id="3.40.50.10050">
    <property type="entry name" value="Translation initiation factor IF- 2, domain 3"/>
    <property type="match status" value="1"/>
</dbReference>
<feature type="compositionally biased region" description="Acidic residues" evidence="13">
    <location>
        <begin position="1797"/>
        <end position="1816"/>
    </location>
</feature>
<dbReference type="GO" id="GO:0005739">
    <property type="term" value="C:mitochondrion"/>
    <property type="evidence" value="ECO:0007669"/>
    <property type="project" value="TreeGrafter"/>
</dbReference>
<evidence type="ECO:0000313" key="16">
    <source>
        <dbReference type="Proteomes" id="UP001303115"/>
    </source>
</evidence>
<dbReference type="FunFam" id="3.40.50.10050:FF:000002">
    <property type="entry name" value="Eukaryotic translation initiation factor 5B"/>
    <property type="match status" value="1"/>
</dbReference>
<dbReference type="Pfam" id="PF10433">
    <property type="entry name" value="Beta-prop_RSE1_1st"/>
    <property type="match status" value="1"/>
</dbReference>
<dbReference type="GO" id="GO:0046872">
    <property type="term" value="F:metal ion binding"/>
    <property type="evidence" value="ECO:0007669"/>
    <property type="project" value="UniProtKB-KW"/>
</dbReference>
<dbReference type="GO" id="GO:0003743">
    <property type="term" value="F:translation initiation factor activity"/>
    <property type="evidence" value="ECO:0007669"/>
    <property type="project" value="UniProtKB-KW"/>
</dbReference>
<evidence type="ECO:0000256" key="8">
    <source>
        <dbReference type="ARBA" id="ARBA00022741"/>
    </source>
</evidence>
<dbReference type="Gene3D" id="3.40.50.300">
    <property type="entry name" value="P-loop containing nucleotide triphosphate hydrolases"/>
    <property type="match status" value="1"/>
</dbReference>
<feature type="compositionally biased region" description="Basic and acidic residues" evidence="13">
    <location>
        <begin position="1763"/>
        <end position="1773"/>
    </location>
</feature>
<feature type="compositionally biased region" description="Polar residues" evidence="13">
    <location>
        <begin position="1362"/>
        <end position="1372"/>
    </location>
</feature>
<dbReference type="Proteomes" id="UP001303115">
    <property type="component" value="Unassembled WGS sequence"/>
</dbReference>
<dbReference type="InterPro" id="IPR005225">
    <property type="entry name" value="Small_GTP-bd"/>
</dbReference>
<evidence type="ECO:0000256" key="5">
    <source>
        <dbReference type="ARBA" id="ARBA00022490"/>
    </source>
</evidence>
<gene>
    <name evidence="15" type="ORF">C8A01DRAFT_48414</name>
</gene>
<feature type="compositionally biased region" description="Basic and acidic residues" evidence="13">
    <location>
        <begin position="1684"/>
        <end position="1695"/>
    </location>
</feature>
<comment type="subcellular location">
    <subcellularLocation>
        <location evidence="1">Cytoplasm</location>
    </subcellularLocation>
</comment>
<dbReference type="NCBIfam" id="NF003078">
    <property type="entry name" value="PRK04004.1"/>
    <property type="match status" value="1"/>
</dbReference>
<dbReference type="FunFam" id="2.40.30.10:FF:000013">
    <property type="entry name" value="eukaryotic translation initiation factor 5B"/>
    <property type="match status" value="1"/>
</dbReference>
<comment type="caution">
    <text evidence="15">The sequence shown here is derived from an EMBL/GenBank/DDBJ whole genome shotgun (WGS) entry which is preliminary data.</text>
</comment>
<proteinExistence type="inferred from homology"/>
<dbReference type="GO" id="GO:0005525">
    <property type="term" value="F:GTP binding"/>
    <property type="evidence" value="ECO:0007669"/>
    <property type="project" value="UniProtKB-KW"/>
</dbReference>
<dbReference type="InterPro" id="IPR018846">
    <property type="entry name" value="Beta-prop_RSE1/DDB1/CPSF1_1st"/>
</dbReference>
<evidence type="ECO:0000256" key="10">
    <source>
        <dbReference type="ARBA" id="ARBA00022917"/>
    </source>
</evidence>
<feature type="compositionally biased region" description="Low complexity" evidence="13">
    <location>
        <begin position="1541"/>
        <end position="1552"/>
    </location>
</feature>
<feature type="domain" description="Tr-type G" evidence="14">
    <location>
        <begin position="1851"/>
        <end position="2069"/>
    </location>
</feature>
<dbReference type="InterPro" id="IPR015760">
    <property type="entry name" value="TIF_IF2"/>
</dbReference>
<evidence type="ECO:0000256" key="6">
    <source>
        <dbReference type="ARBA" id="ARBA00022540"/>
    </source>
</evidence>
<organism evidence="15 16">
    <name type="scientific">Parachaetomium inaequale</name>
    <dbReference type="NCBI Taxonomy" id="2588326"/>
    <lineage>
        <taxon>Eukaryota</taxon>
        <taxon>Fungi</taxon>
        <taxon>Dikarya</taxon>
        <taxon>Ascomycota</taxon>
        <taxon>Pezizomycotina</taxon>
        <taxon>Sordariomycetes</taxon>
        <taxon>Sordariomycetidae</taxon>
        <taxon>Sordariales</taxon>
        <taxon>Chaetomiaceae</taxon>
        <taxon>Parachaetomium</taxon>
    </lineage>
</organism>
<dbReference type="EC" id="3.6.5.3" evidence="3"/>
<evidence type="ECO:0000256" key="1">
    <source>
        <dbReference type="ARBA" id="ARBA00004496"/>
    </source>
</evidence>
<evidence type="ECO:0000256" key="7">
    <source>
        <dbReference type="ARBA" id="ARBA00022723"/>
    </source>
</evidence>
<dbReference type="Pfam" id="PF14578">
    <property type="entry name" value="GTP_EFTU_D4"/>
    <property type="match status" value="1"/>
</dbReference>
<dbReference type="GO" id="GO:0003924">
    <property type="term" value="F:GTPase activity"/>
    <property type="evidence" value="ECO:0007669"/>
    <property type="project" value="InterPro"/>
</dbReference>
<evidence type="ECO:0000313" key="15">
    <source>
        <dbReference type="EMBL" id="KAK4035371.1"/>
    </source>
</evidence>
<feature type="compositionally biased region" description="Basic and acidic residues" evidence="13">
    <location>
        <begin position="1824"/>
        <end position="1839"/>
    </location>
</feature>
<dbReference type="NCBIfam" id="TIGR00231">
    <property type="entry name" value="small_GTP"/>
    <property type="match status" value="1"/>
</dbReference>
<evidence type="ECO:0000256" key="11">
    <source>
        <dbReference type="ARBA" id="ARBA00023134"/>
    </source>
</evidence>
<feature type="compositionally biased region" description="Basic and acidic residues" evidence="13">
    <location>
        <begin position="1501"/>
        <end position="1536"/>
    </location>
</feature>
<keyword evidence="7" id="KW-0479">Metal-binding</keyword>
<dbReference type="PRINTS" id="PR00315">
    <property type="entry name" value="ELONGATNFCT"/>
</dbReference>
<accession>A0AAN6PBJ2</accession>
<dbReference type="InterPro" id="IPR000795">
    <property type="entry name" value="T_Tr_GTP-bd_dom"/>
</dbReference>
<dbReference type="CDD" id="cd03703">
    <property type="entry name" value="aeIF5B_II"/>
    <property type="match status" value="1"/>
</dbReference>
<sequence length="2435" mass="269400">MAFQTNVFRDGEWVTETVNLHAVLKSQKAGPKGPAKQDPLKPPRCGLLTRTLFESAQANSILPVRLRSPDYNDIAFVGDHFIQICELRKDGRLKDIARKNDFGCRIRNACVVGSSVIPELDDDACTDPSSVPAIKTEDDHAGPFGCSSPRRSITSTQLPPQLLMVVLETGDTVVLFVRPGPDGRPKFAASRFGSSPKHMKGHMGFHLAVNPSSRYMAMAGPTDYFVVYELEPHQQLNERYLREEPLHPIRSSRLRSVRGVIHKITFLHPRPGDDRHVILLLVVVRRGKSRTVIYEWELGDDLKKVFAEEKQGHRMPVEYQMPLLLIPLTVQSAFIAISADQIALCTECLHGPPMFETIEMTAHFPTANHRGRHEPLWTAWARPFRLQSYKKNRDCIYLAREDGVVLFLEADQDDALTGNTVLDPFPCNISGAFACLFDHSTDVLVLGSDSGPGGYWKIPPRQPAELLGTLPNWSPVVDFTTTDDFTGWHPEAHKDRAMVPWQQAKHRKPDRIFATSEGGSNGSITEYRYGLKANIGLDLEYGPGMKQAWLRRFRDPPSFDGYLLLLSMPDSTTALLLSNDFSSATAPAAGAIPYELSSTTLALAGSGHLTVQITRQKIVLVNQHQSVSFPCRSLPGLSNASVSDARVLDDCVAVSAHTDAQFQIHVFKADPDLLTLTHAQTIDVEGEVTCLSLGPDYTIMAGLRQSSQTLLALGSLQQPFNGLQIINLTEYLSDQDGPSSLPTPSLVEGIESIISVRDTVLLGTRSGEVITVKHAADAVSIDCEKFGTTAAKVSCSYQAGATDPTILVCCDNSLLSIRLDQHASRRGVAVEHKTKFRVWPVDASKLEAVPPPVHYATAVDMPSENGITPLLMISGSRLLLAEMHEQPGPVHRSIPVDGTPNRIIYCQFTQCLVAAVNRPYGPTLMFINPDTGEDIGRPTDKNKEPQTCIAGLGKEGDRIMGLAEWNYRREGNVWNFILVTTKTGRLIVVTTEKAVSRDGGAPIFRYWTRFRKEVKEPIYSVVGYDEGLIYCAGQTVYWEVLDTQEKRLKALKSFSLGSPATSLRISNGKLVALTSRDSLIVLDNLDTDEENTKLCHVDPWRRNGVDSIEVAGPQLEEATGGINLVADRECGVAGLWVPWQTPDRECEVVLEAELLSSIRRFRRGRTRPVWEQHLRRPRFGRLPATADDAEILGVALNGSLHQFTLLGVEAWRLLRFVQNLAVAAPELCPFFPLSLSRQQQQQQRGQNDGGGRDAEPEPRLAYGLEMHVDGDILRRCLEKRALEWLVVKQAHVARFIELLGELDGGQHTEGLAAEGDHARYFRLAYDVLEYYLMPVLRSILHIPLTGLDDLKKSASIEPEIKNTPSTKSTPEQQRFKMAPKKKGGNKKGGDDWEAELGESIAPANAAASPTDDAPPAADDEPSAGGGGLMNLMRKNKEKRKKKGLVEDDVDGAAGDAPPETLTLPDLSAKQAEEANLEDEYALPDKKGKGGKGKQQHQKAAAAKDEEADESGRVLTKAEKEKLKKEREKQRKKEQAAKKKGAAPAKAEPAKAAAVEEKKAETPAAAAPAAADAGGKKKKLPAHLLALQKQQEEIRRQQEERERMRAEEKARIEAEEARDAEETKRREEEKARKKQKEKERIEQLKREGKYMTKAQKEEKARNERKLQQMIAAGIKVGGLEEGEAEKEKEKEKEKKKADARKRGGRTTKALAEAAERARLQAEAAAKEAEEKARIEREKAEAEAAAKAEAAAEESVDEDWEAAAESEKEDVKDSWDAESEDEAEKKALPSRPKAPAADGSEEEEESEESDEESEEDEQATQARIAEAQRKKEAAERREKAHQAALAARSKDNLRSPICCILGHVDTGKTKLLDKIRQTNVQEGEAGGITQQIGATYFPVEAIRQKTAVVNPDGKFEFKVPGLLVIDTPGHESFSNLRSRGSSLCNIAILVVDIMHGLEPQTLESMRMLRERKTPFIVALNKIDRLYGWKKIENNGFQESLALQNKAVQNEFKNRLEQTKLAFAEQGFNSELFYENKSMAKYVSLVPTSAHTGEGIPDMLKLILQLTQERMVGSLMYLSEVQATVLEVKAIEGFGMTIDVILSNGILREGDRIILCGTEGVIKTNIRALLTPAPLRELRLKSQYVHNKEVKAALGVKISAPGLEGAIAGSRLLVVGPDDDESDLEDEVESDLASLFSRVERSGRGVSVQASTLGSLEALLDFLKDCKIPVANVGIGPVYKRDVMQCGIMLEKAADFAVMLCFDVKVDKEAQAYADEQGVKIFTADIIYHLFDAFTKHINEQNERKKEESKMLAVFPCVLNPVAIFNKTNPIVVGVDVMEGSLRINTPISEIINIGRVTSIEREHKQIPVCKKGQPSVAVKIEMGSHQPTYGRQLEEKDLLYSQISRPSIDCLKQFYRADVTNDEWQLIIKLKPMFDIA</sequence>
<dbReference type="Gene3D" id="2.130.10.10">
    <property type="entry name" value="YVTN repeat-like/Quinoprotein amine dehydrogenase"/>
    <property type="match status" value="3"/>
</dbReference>
<dbReference type="SUPFAM" id="SSF50447">
    <property type="entry name" value="Translation proteins"/>
    <property type="match status" value="1"/>
</dbReference>
<dbReference type="FunFam" id="3.40.50.300:FF:000112">
    <property type="entry name" value="Eukaryotic translation initiation factor 5B"/>
    <property type="match status" value="1"/>
</dbReference>
<keyword evidence="10" id="KW-0648">Protein biosynthesis</keyword>
<evidence type="ECO:0000256" key="3">
    <source>
        <dbReference type="ARBA" id="ARBA00011986"/>
    </source>
</evidence>
<keyword evidence="16" id="KW-1185">Reference proteome</keyword>
<dbReference type="PROSITE" id="PS51722">
    <property type="entry name" value="G_TR_2"/>
    <property type="match status" value="1"/>
</dbReference>